<dbReference type="Pfam" id="PF07883">
    <property type="entry name" value="Cupin_2"/>
    <property type="match status" value="1"/>
</dbReference>
<dbReference type="InterPro" id="IPR011051">
    <property type="entry name" value="RmlC_Cupin_sf"/>
</dbReference>
<accession>A0A644ZC44</accession>
<comment type="caution">
    <text evidence="2">The sequence shown here is derived from an EMBL/GenBank/DDBJ whole genome shotgun (WGS) entry which is preliminary data.</text>
</comment>
<dbReference type="AlphaFoldDB" id="A0A644ZC44"/>
<sequence length="128" mass="14474">MSKIESGNWDESLWEMLRPGIERVVFATGADSMSCTIGRVQNGHEVRPHSHPNEQIALVIQGECDYYVGGKPYRLKAGSWVTVPAGVEHYIHVYDSPVPCMQMDIFTPARPEYTEAYQKFVREQDAGK</sequence>
<feature type="domain" description="Cupin type-2" evidence="1">
    <location>
        <begin position="39"/>
        <end position="100"/>
    </location>
</feature>
<dbReference type="InterPro" id="IPR013096">
    <property type="entry name" value="Cupin_2"/>
</dbReference>
<dbReference type="SUPFAM" id="SSF51182">
    <property type="entry name" value="RmlC-like cupins"/>
    <property type="match status" value="1"/>
</dbReference>
<reference evidence="2" key="1">
    <citation type="submission" date="2019-08" db="EMBL/GenBank/DDBJ databases">
        <authorList>
            <person name="Kucharzyk K."/>
            <person name="Murdoch R.W."/>
            <person name="Higgins S."/>
            <person name="Loffler F."/>
        </authorList>
    </citation>
    <scope>NUCLEOTIDE SEQUENCE</scope>
</reference>
<dbReference type="Gene3D" id="2.60.120.10">
    <property type="entry name" value="Jelly Rolls"/>
    <property type="match status" value="1"/>
</dbReference>
<dbReference type="PANTHER" id="PTHR40112">
    <property type="entry name" value="H2HPP ISOMERASE"/>
    <property type="match status" value="1"/>
</dbReference>
<name>A0A644ZC44_9ZZZZ</name>
<dbReference type="InterPro" id="IPR052535">
    <property type="entry name" value="Bacilysin_H2HPP_isomerase"/>
</dbReference>
<dbReference type="PANTHER" id="PTHR40112:SF1">
    <property type="entry name" value="H2HPP ISOMERASE"/>
    <property type="match status" value="1"/>
</dbReference>
<gene>
    <name evidence="2" type="ORF">SDC9_82878</name>
</gene>
<evidence type="ECO:0000259" key="1">
    <source>
        <dbReference type="Pfam" id="PF07883"/>
    </source>
</evidence>
<dbReference type="EMBL" id="VSSQ01007558">
    <property type="protein sequence ID" value="MPM36283.1"/>
    <property type="molecule type" value="Genomic_DNA"/>
</dbReference>
<organism evidence="2">
    <name type="scientific">bioreactor metagenome</name>
    <dbReference type="NCBI Taxonomy" id="1076179"/>
    <lineage>
        <taxon>unclassified sequences</taxon>
        <taxon>metagenomes</taxon>
        <taxon>ecological metagenomes</taxon>
    </lineage>
</organism>
<protein>
    <recommendedName>
        <fullName evidence="1">Cupin type-2 domain-containing protein</fullName>
    </recommendedName>
</protein>
<proteinExistence type="predicted"/>
<dbReference type="InterPro" id="IPR014710">
    <property type="entry name" value="RmlC-like_jellyroll"/>
</dbReference>
<evidence type="ECO:0000313" key="2">
    <source>
        <dbReference type="EMBL" id="MPM36283.1"/>
    </source>
</evidence>